<dbReference type="PANTHER" id="PTHR30193:SF1">
    <property type="entry name" value="ABC TRANSPORTER PERMEASE PROTEIN YESP-RELATED"/>
    <property type="match status" value="1"/>
</dbReference>
<evidence type="ECO:0000313" key="9">
    <source>
        <dbReference type="EMBL" id="SDS93120.1"/>
    </source>
</evidence>
<dbReference type="Gene3D" id="1.10.3720.10">
    <property type="entry name" value="MetI-like"/>
    <property type="match status" value="1"/>
</dbReference>
<feature type="transmembrane region" description="Helical" evidence="7">
    <location>
        <begin position="141"/>
        <end position="163"/>
    </location>
</feature>
<sequence length="324" mass="35998">MAATIRDAAVGRALSGRRRRKAVREPYNKREVLAGYLFISPWIIGFVIFTVLSMSWSLGLSFTHFDLATNSATPAGVDNYKLIFDDPKVLTSLINTFSYAVLAVPLELAFAMVLALLLNGMIKGSGFFRTVFYLPKMTPHVATASVFLLLLNGNVGAINQFLAIFGIDGPQWLNDPTWVKPSIVLMTMWGAAGSMVILLAAVQNVPRELYEAAQTDGADRWQQFWRVTLPMISPTLFFLVIVNTIAALQVFDQAYLLFYRDANSSAPDAALFYGVYLFQQAFQQFNFGLAAAMSWLLFVIILIITLIQMKIGNRLVFYGGGRDD</sequence>
<gene>
    <name evidence="9" type="ORF">SAMN04489812_3526</name>
</gene>
<keyword evidence="2 7" id="KW-0813">Transport</keyword>
<dbReference type="PANTHER" id="PTHR30193">
    <property type="entry name" value="ABC TRANSPORTER PERMEASE PROTEIN"/>
    <property type="match status" value="1"/>
</dbReference>
<evidence type="ECO:0000256" key="5">
    <source>
        <dbReference type="ARBA" id="ARBA00022989"/>
    </source>
</evidence>
<organism evidence="9 10">
    <name type="scientific">Microlunatus soli</name>
    <dbReference type="NCBI Taxonomy" id="630515"/>
    <lineage>
        <taxon>Bacteria</taxon>
        <taxon>Bacillati</taxon>
        <taxon>Actinomycetota</taxon>
        <taxon>Actinomycetes</taxon>
        <taxon>Propionibacteriales</taxon>
        <taxon>Propionibacteriaceae</taxon>
        <taxon>Microlunatus</taxon>
    </lineage>
</organism>
<feature type="transmembrane region" description="Helical" evidence="7">
    <location>
        <begin position="229"/>
        <end position="251"/>
    </location>
</feature>
<dbReference type="GO" id="GO:0055085">
    <property type="term" value="P:transmembrane transport"/>
    <property type="evidence" value="ECO:0007669"/>
    <property type="project" value="InterPro"/>
</dbReference>
<feature type="transmembrane region" description="Helical" evidence="7">
    <location>
        <begin position="183"/>
        <end position="202"/>
    </location>
</feature>
<dbReference type="STRING" id="630515.SAMN04489812_3526"/>
<evidence type="ECO:0000256" key="4">
    <source>
        <dbReference type="ARBA" id="ARBA00022692"/>
    </source>
</evidence>
<feature type="transmembrane region" description="Helical" evidence="7">
    <location>
        <begin position="285"/>
        <end position="307"/>
    </location>
</feature>
<dbReference type="InterPro" id="IPR051393">
    <property type="entry name" value="ABC_transporter_permease"/>
</dbReference>
<dbReference type="RefSeq" id="WP_197679755.1">
    <property type="nucleotide sequence ID" value="NZ_LT629772.1"/>
</dbReference>
<dbReference type="InterPro" id="IPR000515">
    <property type="entry name" value="MetI-like"/>
</dbReference>
<accession>A0A1H1W8Z9</accession>
<evidence type="ECO:0000256" key="1">
    <source>
        <dbReference type="ARBA" id="ARBA00004651"/>
    </source>
</evidence>
<dbReference type="AlphaFoldDB" id="A0A1H1W8Z9"/>
<dbReference type="SUPFAM" id="SSF161098">
    <property type="entry name" value="MetI-like"/>
    <property type="match status" value="1"/>
</dbReference>
<comment type="subcellular location">
    <subcellularLocation>
        <location evidence="1 7">Cell membrane</location>
        <topology evidence="1 7">Multi-pass membrane protein</topology>
    </subcellularLocation>
</comment>
<dbReference type="Pfam" id="PF00528">
    <property type="entry name" value="BPD_transp_1"/>
    <property type="match status" value="1"/>
</dbReference>
<keyword evidence="4 7" id="KW-0812">Transmembrane</keyword>
<dbReference type="GO" id="GO:0005886">
    <property type="term" value="C:plasma membrane"/>
    <property type="evidence" value="ECO:0007669"/>
    <property type="project" value="UniProtKB-SubCell"/>
</dbReference>
<proteinExistence type="inferred from homology"/>
<evidence type="ECO:0000256" key="2">
    <source>
        <dbReference type="ARBA" id="ARBA00022448"/>
    </source>
</evidence>
<feature type="transmembrane region" description="Helical" evidence="7">
    <location>
        <begin position="97"/>
        <end position="120"/>
    </location>
</feature>
<evidence type="ECO:0000256" key="3">
    <source>
        <dbReference type="ARBA" id="ARBA00022475"/>
    </source>
</evidence>
<dbReference type="EMBL" id="LT629772">
    <property type="protein sequence ID" value="SDS93120.1"/>
    <property type="molecule type" value="Genomic_DNA"/>
</dbReference>
<feature type="domain" description="ABC transmembrane type-1" evidence="8">
    <location>
        <begin position="93"/>
        <end position="308"/>
    </location>
</feature>
<evidence type="ECO:0000256" key="7">
    <source>
        <dbReference type="RuleBase" id="RU363032"/>
    </source>
</evidence>
<dbReference type="PROSITE" id="PS50928">
    <property type="entry name" value="ABC_TM1"/>
    <property type="match status" value="1"/>
</dbReference>
<evidence type="ECO:0000259" key="8">
    <source>
        <dbReference type="PROSITE" id="PS50928"/>
    </source>
</evidence>
<evidence type="ECO:0000256" key="6">
    <source>
        <dbReference type="ARBA" id="ARBA00023136"/>
    </source>
</evidence>
<keyword evidence="6 7" id="KW-0472">Membrane</keyword>
<comment type="similarity">
    <text evidence="7">Belongs to the binding-protein-dependent transport system permease family.</text>
</comment>
<dbReference type="CDD" id="cd06261">
    <property type="entry name" value="TM_PBP2"/>
    <property type="match status" value="1"/>
</dbReference>
<keyword evidence="5 7" id="KW-1133">Transmembrane helix</keyword>
<feature type="transmembrane region" description="Helical" evidence="7">
    <location>
        <begin position="33"/>
        <end position="56"/>
    </location>
</feature>
<reference evidence="9 10" key="1">
    <citation type="submission" date="2016-10" db="EMBL/GenBank/DDBJ databases">
        <authorList>
            <person name="de Groot N.N."/>
        </authorList>
    </citation>
    <scope>NUCLEOTIDE SEQUENCE [LARGE SCALE GENOMIC DNA]</scope>
    <source>
        <strain evidence="9 10">DSM 21800</strain>
    </source>
</reference>
<keyword evidence="10" id="KW-1185">Reference proteome</keyword>
<protein>
    <submittedName>
        <fullName evidence="9">Carbohydrate ABC transporter membrane protein 1, CUT1 family</fullName>
    </submittedName>
</protein>
<dbReference type="InterPro" id="IPR035906">
    <property type="entry name" value="MetI-like_sf"/>
</dbReference>
<keyword evidence="3" id="KW-1003">Cell membrane</keyword>
<evidence type="ECO:0000313" key="10">
    <source>
        <dbReference type="Proteomes" id="UP000199103"/>
    </source>
</evidence>
<dbReference type="Proteomes" id="UP000199103">
    <property type="component" value="Chromosome I"/>
</dbReference>
<name>A0A1H1W8Z9_9ACTN</name>